<dbReference type="OrthoDB" id="10259545at2759"/>
<dbReference type="GO" id="GO:0006535">
    <property type="term" value="P:cysteine biosynthetic process from serine"/>
    <property type="evidence" value="ECO:0007669"/>
    <property type="project" value="UniProtKB-UniRule"/>
</dbReference>
<proteinExistence type="inferred from homology"/>
<dbReference type="EMBL" id="BDIP01000261">
    <property type="protein sequence ID" value="GIQ80883.1"/>
    <property type="molecule type" value="Genomic_DNA"/>
</dbReference>
<dbReference type="InterPro" id="IPR001216">
    <property type="entry name" value="P-phosphate_BS"/>
</dbReference>
<dbReference type="CDD" id="cd01561">
    <property type="entry name" value="CBS_like"/>
    <property type="match status" value="1"/>
</dbReference>
<dbReference type="InterPro" id="IPR050214">
    <property type="entry name" value="Cys_Synth/Cystath_Beta-Synth"/>
</dbReference>
<dbReference type="FunFam" id="3.40.50.1100:FF:000067">
    <property type="entry name" value="Cysteine synthase"/>
    <property type="match status" value="1"/>
</dbReference>
<comment type="similarity">
    <text evidence="3 12">Belongs to the cysteine synthase/cystathionine beta-synthase family.</text>
</comment>
<dbReference type="GO" id="GO:0005737">
    <property type="term" value="C:cytoplasm"/>
    <property type="evidence" value="ECO:0007669"/>
    <property type="project" value="UniProtKB-ARBA"/>
</dbReference>
<evidence type="ECO:0000256" key="4">
    <source>
        <dbReference type="ARBA" id="ARBA00012681"/>
    </source>
</evidence>
<dbReference type="GO" id="GO:0004124">
    <property type="term" value="F:cysteine synthase activity"/>
    <property type="evidence" value="ECO:0007669"/>
    <property type="project" value="UniProtKB-UniRule"/>
</dbReference>
<accession>A0A9K3CP48</accession>
<evidence type="ECO:0000256" key="12">
    <source>
        <dbReference type="RuleBase" id="RU003985"/>
    </source>
</evidence>
<keyword evidence="8 12" id="KW-0198">Cysteine biosynthesis</keyword>
<sequence>MEVAPNVTGVIGNTPMVHLSRVSGGLPVYGKMECMNPCSSVKDRIALSMIDDMEHRGLAIPGETVFIEATSGNTGIALAMVCAARDYKFVAVMPASMSVERRALMMILGAEVVLSPADLGMSGCLSLVNAICDANPRCLMINQFINKANPVAHRQHTGPEITSTLARSGLKLGAFVAGVGTGGTITGVGQHLRDLGMDREVRVVAVEPLSTPVLSTGNKGPGGPSIQGIGAGFVPGVLDVSVYDEVMTVTYEDALETASRLAKEEGVFCGMSAGANVWAAIQVAKRPDFRAHGKAVVTVVCDTGERYLSTPLFKDIMDKAAELKIRNVATVEPSDDH</sequence>
<evidence type="ECO:0000256" key="1">
    <source>
        <dbReference type="ARBA" id="ARBA00001933"/>
    </source>
</evidence>
<evidence type="ECO:0000256" key="3">
    <source>
        <dbReference type="ARBA" id="ARBA00007103"/>
    </source>
</evidence>
<name>A0A9K3CP48_9EUKA</name>
<feature type="modified residue" description="N6-(pyridoxal phosphate)lysine" evidence="11">
    <location>
        <position position="42"/>
    </location>
</feature>
<comment type="cofactor">
    <cofactor evidence="1 10 12">
        <name>pyridoxal 5'-phosphate</name>
        <dbReference type="ChEBI" id="CHEBI:597326"/>
    </cofactor>
</comment>
<dbReference type="PANTHER" id="PTHR10314">
    <property type="entry name" value="CYSTATHIONINE BETA-SYNTHASE"/>
    <property type="match status" value="1"/>
</dbReference>
<comment type="pathway">
    <text evidence="2">Amino-acid biosynthesis; L-cysteine biosynthesis; L-cysteine from L-serine: step 2/2.</text>
</comment>
<comment type="catalytic activity">
    <reaction evidence="9 12">
        <text>O-acetyl-L-serine + hydrogen sulfide = L-cysteine + acetate</text>
        <dbReference type="Rhea" id="RHEA:14829"/>
        <dbReference type="ChEBI" id="CHEBI:29919"/>
        <dbReference type="ChEBI" id="CHEBI:30089"/>
        <dbReference type="ChEBI" id="CHEBI:35235"/>
        <dbReference type="ChEBI" id="CHEBI:58340"/>
        <dbReference type="EC" id="2.5.1.47"/>
    </reaction>
</comment>
<dbReference type="Pfam" id="PF00291">
    <property type="entry name" value="PALP"/>
    <property type="match status" value="1"/>
</dbReference>
<dbReference type="NCBIfam" id="TIGR01139">
    <property type="entry name" value="cysK"/>
    <property type="match status" value="1"/>
</dbReference>
<feature type="binding site" evidence="10">
    <location>
        <position position="272"/>
    </location>
    <ligand>
        <name>pyridoxal 5'-phosphate</name>
        <dbReference type="ChEBI" id="CHEBI:597326"/>
    </ligand>
</feature>
<keyword evidence="7 10" id="KW-0663">Pyridoxal phosphate</keyword>
<evidence type="ECO:0000256" key="11">
    <source>
        <dbReference type="PIRSR" id="PIRSR605856-51"/>
    </source>
</evidence>
<organism evidence="14 15">
    <name type="scientific">Kipferlia bialata</name>
    <dbReference type="NCBI Taxonomy" id="797122"/>
    <lineage>
        <taxon>Eukaryota</taxon>
        <taxon>Metamonada</taxon>
        <taxon>Carpediemonas-like organisms</taxon>
        <taxon>Kipferlia</taxon>
    </lineage>
</organism>
<evidence type="ECO:0000259" key="13">
    <source>
        <dbReference type="Pfam" id="PF00291"/>
    </source>
</evidence>
<dbReference type="InterPro" id="IPR036052">
    <property type="entry name" value="TrpB-like_PALP_sf"/>
</dbReference>
<evidence type="ECO:0000256" key="5">
    <source>
        <dbReference type="ARBA" id="ARBA00022605"/>
    </source>
</evidence>
<evidence type="ECO:0000256" key="10">
    <source>
        <dbReference type="PIRSR" id="PIRSR605856-50"/>
    </source>
</evidence>
<feature type="binding site" evidence="10">
    <location>
        <position position="73"/>
    </location>
    <ligand>
        <name>pyridoxal 5'-phosphate</name>
        <dbReference type="ChEBI" id="CHEBI:597326"/>
    </ligand>
</feature>
<evidence type="ECO:0000313" key="15">
    <source>
        <dbReference type="Proteomes" id="UP000265618"/>
    </source>
</evidence>
<keyword evidence="5 12" id="KW-0028">Amino-acid biosynthesis</keyword>
<evidence type="ECO:0000256" key="8">
    <source>
        <dbReference type="ARBA" id="ARBA00023192"/>
    </source>
</evidence>
<evidence type="ECO:0000256" key="7">
    <source>
        <dbReference type="ARBA" id="ARBA00022898"/>
    </source>
</evidence>
<dbReference type="NCBIfam" id="TIGR01136">
    <property type="entry name" value="cysKM"/>
    <property type="match status" value="1"/>
</dbReference>
<dbReference type="InterPro" id="IPR005856">
    <property type="entry name" value="Cys_synth"/>
</dbReference>
<evidence type="ECO:0000256" key="6">
    <source>
        <dbReference type="ARBA" id="ARBA00022679"/>
    </source>
</evidence>
<dbReference type="Gene3D" id="3.40.50.1100">
    <property type="match status" value="2"/>
</dbReference>
<dbReference type="AlphaFoldDB" id="A0A9K3CP48"/>
<evidence type="ECO:0000313" key="14">
    <source>
        <dbReference type="EMBL" id="GIQ80883.1"/>
    </source>
</evidence>
<reference evidence="14 15" key="1">
    <citation type="journal article" date="2018" name="PLoS ONE">
        <title>The draft genome of Kipferlia bialata reveals reductive genome evolution in fornicate parasites.</title>
        <authorList>
            <person name="Tanifuji G."/>
            <person name="Takabayashi S."/>
            <person name="Kume K."/>
            <person name="Takagi M."/>
            <person name="Nakayama T."/>
            <person name="Kamikawa R."/>
            <person name="Inagaki Y."/>
            <person name="Hashimoto T."/>
        </authorList>
    </citation>
    <scope>NUCLEOTIDE SEQUENCE [LARGE SCALE GENOMIC DNA]</scope>
    <source>
        <strain evidence="14">NY0173</strain>
    </source>
</reference>
<dbReference type="InterPro" id="IPR001926">
    <property type="entry name" value="TrpB-like_PALP"/>
</dbReference>
<gene>
    <name evidence="14" type="ORF">KIPB_001756</name>
</gene>
<evidence type="ECO:0000256" key="9">
    <source>
        <dbReference type="ARBA" id="ARBA00047931"/>
    </source>
</evidence>
<dbReference type="EC" id="2.5.1.47" evidence="4 12"/>
<dbReference type="Proteomes" id="UP000265618">
    <property type="component" value="Unassembled WGS sequence"/>
</dbReference>
<keyword evidence="15" id="KW-1185">Reference proteome</keyword>
<dbReference type="SUPFAM" id="SSF53686">
    <property type="entry name" value="Tryptophan synthase beta subunit-like PLP-dependent enzymes"/>
    <property type="match status" value="1"/>
</dbReference>
<evidence type="ECO:0000256" key="2">
    <source>
        <dbReference type="ARBA" id="ARBA00004962"/>
    </source>
</evidence>
<dbReference type="PROSITE" id="PS00901">
    <property type="entry name" value="CYS_SYNTHASE"/>
    <property type="match status" value="1"/>
</dbReference>
<dbReference type="InterPro" id="IPR005859">
    <property type="entry name" value="CysK"/>
</dbReference>
<feature type="domain" description="Tryptophan synthase beta chain-like PALP" evidence="13">
    <location>
        <begin position="8"/>
        <end position="302"/>
    </location>
</feature>
<comment type="caution">
    <text evidence="14">The sequence shown here is derived from an EMBL/GenBank/DDBJ whole genome shotgun (WGS) entry which is preliminary data.</text>
</comment>
<protein>
    <recommendedName>
        <fullName evidence="4 12">Cysteine synthase</fullName>
        <ecNumber evidence="4 12">2.5.1.47</ecNumber>
    </recommendedName>
</protein>
<feature type="binding site" evidence="10">
    <location>
        <begin position="180"/>
        <end position="184"/>
    </location>
    <ligand>
        <name>pyridoxal 5'-phosphate</name>
        <dbReference type="ChEBI" id="CHEBI:597326"/>
    </ligand>
</feature>
<keyword evidence="6 12" id="KW-0808">Transferase</keyword>